<reference evidence="13 14" key="1">
    <citation type="journal article" date="2024" name="G3 (Bethesda)">
        <title>Genome assembly of Hibiscus sabdariffa L. provides insights into metabolisms of medicinal natural products.</title>
        <authorList>
            <person name="Kim T."/>
        </authorList>
    </citation>
    <scope>NUCLEOTIDE SEQUENCE [LARGE SCALE GENOMIC DNA]</scope>
    <source>
        <strain evidence="13">TK-2024</strain>
        <tissue evidence="13">Old leaves</tissue>
    </source>
</reference>
<dbReference type="Pfam" id="PF08263">
    <property type="entry name" value="LRRNT_2"/>
    <property type="match status" value="1"/>
</dbReference>
<evidence type="ECO:0000256" key="10">
    <source>
        <dbReference type="SAM" id="MobiDB-lite"/>
    </source>
</evidence>
<comment type="subcellular location">
    <subcellularLocation>
        <location evidence="1">Secreted</location>
        <location evidence="1">Cell wall</location>
    </subcellularLocation>
</comment>
<sequence length="473" mass="52256">MRSRQVLPAFGCFLFLSYFFLYKATTTSALSDVGAFYIDHRQLLNIPGNGDLPDGFEFTVKTAETFENERLRRAYIALQAWKKAIYSDPLNTTSNWFGSNVCNYKGVFCAQALDDPKLKVVAGVDLNHADIAGYFPVEMGLLTDLALLHLNSNRFCGVVPESFSRLELMYEFDISNNRFVGPFPKVVLAWTEAKFVDIRFNNFEGCIPPPIFEMDLDALFLNNNRFTGTIPESIGKSKVSVVTFANNKFTGCIPRSIGGMKRLNELILLNNDLSGCFPDEIGLLENLTILDVSFNSFTGSLPQNLSNLKKLEVLDISNNKLTGSVVEDVCKLPSLSNFTFSHNYFSEVPNACISPQRKDLVLEDTGNCVAGRMKQKLDHECQPVVRKQVDCSKDECVVGSSPPKPDPPKPPVQAPPTLKPPVQSPPPIFHPPPPVHSPPPPAKVAPPPQVEVVLPPNIGSQYSSPPPPMFPGY</sequence>
<feature type="domain" description="Leucine-rich repeat-containing N-terminal plant-type" evidence="12">
    <location>
        <begin position="77"/>
        <end position="109"/>
    </location>
</feature>
<evidence type="ECO:0000256" key="2">
    <source>
        <dbReference type="ARBA" id="ARBA00022512"/>
    </source>
</evidence>
<dbReference type="Proteomes" id="UP001396334">
    <property type="component" value="Unassembled WGS sequence"/>
</dbReference>
<dbReference type="Pfam" id="PF00560">
    <property type="entry name" value="LRR_1"/>
    <property type="match status" value="1"/>
</dbReference>
<dbReference type="InterPro" id="IPR032675">
    <property type="entry name" value="LRR_dom_sf"/>
</dbReference>
<evidence type="ECO:0000256" key="9">
    <source>
        <dbReference type="ARBA" id="ARBA00041871"/>
    </source>
</evidence>
<proteinExistence type="predicted"/>
<dbReference type="InterPro" id="IPR051582">
    <property type="entry name" value="LRR_extensin-like_regulator"/>
</dbReference>
<dbReference type="EMBL" id="JBBPBN010000003">
    <property type="protein sequence ID" value="KAK9044350.1"/>
    <property type="molecule type" value="Genomic_DNA"/>
</dbReference>
<evidence type="ECO:0000256" key="3">
    <source>
        <dbReference type="ARBA" id="ARBA00022525"/>
    </source>
</evidence>
<keyword evidence="3" id="KW-0964">Secreted</keyword>
<dbReference type="InterPro" id="IPR013210">
    <property type="entry name" value="LRR_N_plant-typ"/>
</dbReference>
<name>A0ABR2U3S8_9ROSI</name>
<keyword evidence="6" id="KW-0677">Repeat</keyword>
<keyword evidence="8" id="KW-0961">Cell wall biogenesis/degradation</keyword>
<dbReference type="PANTHER" id="PTHR32093">
    <property type="entry name" value="LEUCINE-RICH REPEAT EXTENSIN-LIKE PROTEIN 3-RELATED"/>
    <property type="match status" value="1"/>
</dbReference>
<protein>
    <recommendedName>
        <fullName evidence="9">Cell wall hydroxyproline-rich glycoprotein</fullName>
    </recommendedName>
</protein>
<dbReference type="PANTHER" id="PTHR32093:SF124">
    <property type="entry name" value="POLLEN-SPECIFIC LEUCINE-RICH REPEAT EXTENSIN-LIKE PROTEIN 1"/>
    <property type="match status" value="1"/>
</dbReference>
<keyword evidence="7" id="KW-0379">Hydroxylation</keyword>
<evidence type="ECO:0000256" key="5">
    <source>
        <dbReference type="ARBA" id="ARBA00022729"/>
    </source>
</evidence>
<comment type="caution">
    <text evidence="13">The sequence shown here is derived from an EMBL/GenBank/DDBJ whole genome shotgun (WGS) entry which is preliminary data.</text>
</comment>
<feature type="compositionally biased region" description="Pro residues" evidence="10">
    <location>
        <begin position="464"/>
        <end position="473"/>
    </location>
</feature>
<accession>A0ABR2U3S8</accession>
<evidence type="ECO:0000313" key="14">
    <source>
        <dbReference type="Proteomes" id="UP001396334"/>
    </source>
</evidence>
<keyword evidence="4" id="KW-0433">Leucine-rich repeat</keyword>
<organism evidence="13 14">
    <name type="scientific">Hibiscus sabdariffa</name>
    <name type="common">roselle</name>
    <dbReference type="NCBI Taxonomy" id="183260"/>
    <lineage>
        <taxon>Eukaryota</taxon>
        <taxon>Viridiplantae</taxon>
        <taxon>Streptophyta</taxon>
        <taxon>Embryophyta</taxon>
        <taxon>Tracheophyta</taxon>
        <taxon>Spermatophyta</taxon>
        <taxon>Magnoliopsida</taxon>
        <taxon>eudicotyledons</taxon>
        <taxon>Gunneridae</taxon>
        <taxon>Pentapetalae</taxon>
        <taxon>rosids</taxon>
        <taxon>malvids</taxon>
        <taxon>Malvales</taxon>
        <taxon>Malvaceae</taxon>
        <taxon>Malvoideae</taxon>
        <taxon>Hibiscus</taxon>
    </lineage>
</organism>
<dbReference type="InterPro" id="IPR001611">
    <property type="entry name" value="Leu-rich_rpt"/>
</dbReference>
<keyword evidence="14" id="KW-1185">Reference proteome</keyword>
<evidence type="ECO:0000259" key="12">
    <source>
        <dbReference type="Pfam" id="PF08263"/>
    </source>
</evidence>
<feature type="signal peptide" evidence="11">
    <location>
        <begin position="1"/>
        <end position="29"/>
    </location>
</feature>
<dbReference type="SUPFAM" id="SSF52058">
    <property type="entry name" value="L domain-like"/>
    <property type="match status" value="1"/>
</dbReference>
<dbReference type="Pfam" id="PF13855">
    <property type="entry name" value="LRR_8"/>
    <property type="match status" value="1"/>
</dbReference>
<feature type="chain" id="PRO_5047443251" description="Cell wall hydroxyproline-rich glycoprotein" evidence="11">
    <location>
        <begin position="30"/>
        <end position="473"/>
    </location>
</feature>
<evidence type="ECO:0000256" key="4">
    <source>
        <dbReference type="ARBA" id="ARBA00022614"/>
    </source>
</evidence>
<keyword evidence="5 11" id="KW-0732">Signal</keyword>
<evidence type="ECO:0000313" key="13">
    <source>
        <dbReference type="EMBL" id="KAK9044350.1"/>
    </source>
</evidence>
<dbReference type="Gene3D" id="3.80.10.10">
    <property type="entry name" value="Ribonuclease Inhibitor"/>
    <property type="match status" value="2"/>
</dbReference>
<evidence type="ECO:0000256" key="1">
    <source>
        <dbReference type="ARBA" id="ARBA00004191"/>
    </source>
</evidence>
<feature type="region of interest" description="Disordered" evidence="10">
    <location>
        <begin position="395"/>
        <end position="473"/>
    </location>
</feature>
<evidence type="ECO:0000256" key="11">
    <source>
        <dbReference type="SAM" id="SignalP"/>
    </source>
</evidence>
<keyword evidence="2" id="KW-0134">Cell wall</keyword>
<gene>
    <name evidence="13" type="ORF">V6N11_072658</name>
</gene>
<evidence type="ECO:0000256" key="8">
    <source>
        <dbReference type="ARBA" id="ARBA00023316"/>
    </source>
</evidence>
<feature type="compositionally biased region" description="Pro residues" evidence="10">
    <location>
        <begin position="402"/>
        <end position="449"/>
    </location>
</feature>
<evidence type="ECO:0000256" key="7">
    <source>
        <dbReference type="ARBA" id="ARBA00023278"/>
    </source>
</evidence>
<evidence type="ECO:0000256" key="6">
    <source>
        <dbReference type="ARBA" id="ARBA00022737"/>
    </source>
</evidence>